<proteinExistence type="predicted"/>
<comment type="caution">
    <text evidence="1">The sequence shown here is derived from an EMBL/GenBank/DDBJ whole genome shotgun (WGS) entry which is preliminary data.</text>
</comment>
<dbReference type="OrthoDB" id="5146053at2"/>
<accession>A0A562T7W0</accession>
<protein>
    <submittedName>
        <fullName evidence="1">Type VI secretion system secreted protein Hcp</fullName>
    </submittedName>
</protein>
<sequence>MANVAYAKISGATQGDISKDATTADSIGNSWQEGHEDECLVYNFEMNAIVPRDPNSGTAIGTRRHQPSSFIKPLDKASPLLWQALATGENLEIEVAFWRTSTAGQQEHYFTVKYTDAVLVEGKHLLPDVNDDKNASRGDLDQWFFSYRKAEWTHEKAGTSGSDDWRAPVTS</sequence>
<dbReference type="InterPro" id="IPR052947">
    <property type="entry name" value="T6SS_Hcp1_domain"/>
</dbReference>
<dbReference type="InterPro" id="IPR036624">
    <property type="entry name" value="Hcp1-lik_sf"/>
</dbReference>
<dbReference type="Gene3D" id="2.30.110.20">
    <property type="entry name" value="Hcp1-like"/>
    <property type="match status" value="1"/>
</dbReference>
<dbReference type="NCBIfam" id="TIGR03344">
    <property type="entry name" value="VI_effect_Hcp1"/>
    <property type="match status" value="1"/>
</dbReference>
<evidence type="ECO:0000313" key="1">
    <source>
        <dbReference type="EMBL" id="TWI89353.1"/>
    </source>
</evidence>
<name>A0A562T7W0_9HYPH</name>
<dbReference type="AlphaFoldDB" id="A0A562T7W0"/>
<dbReference type="Proteomes" id="UP000320593">
    <property type="component" value="Unassembled WGS sequence"/>
</dbReference>
<dbReference type="Pfam" id="PF05638">
    <property type="entry name" value="T6SS_HCP"/>
    <property type="match status" value="1"/>
</dbReference>
<dbReference type="PANTHER" id="PTHR34319">
    <property type="entry name" value="MAJOR EXPORTED PROTEIN"/>
    <property type="match status" value="1"/>
</dbReference>
<dbReference type="SUPFAM" id="SSF141452">
    <property type="entry name" value="Hcp1-like"/>
    <property type="match status" value="1"/>
</dbReference>
<gene>
    <name evidence="1" type="ORF">JM93_01556</name>
</gene>
<evidence type="ECO:0000313" key="2">
    <source>
        <dbReference type="Proteomes" id="UP000320593"/>
    </source>
</evidence>
<dbReference type="RefSeq" id="WP_145341926.1">
    <property type="nucleotide sequence ID" value="NZ_SMLY01000018.1"/>
</dbReference>
<dbReference type="InterPro" id="IPR008514">
    <property type="entry name" value="T6SS_Hcp"/>
</dbReference>
<keyword evidence="2" id="KW-1185">Reference proteome</keyword>
<dbReference type="EMBL" id="VLLF01000003">
    <property type="protein sequence ID" value="TWI89353.1"/>
    <property type="molecule type" value="Genomic_DNA"/>
</dbReference>
<organism evidence="1 2">
    <name type="scientific">Roseibium hamelinense</name>
    <dbReference type="NCBI Taxonomy" id="150831"/>
    <lineage>
        <taxon>Bacteria</taxon>
        <taxon>Pseudomonadati</taxon>
        <taxon>Pseudomonadota</taxon>
        <taxon>Alphaproteobacteria</taxon>
        <taxon>Hyphomicrobiales</taxon>
        <taxon>Stappiaceae</taxon>
        <taxon>Roseibium</taxon>
    </lineage>
</organism>
<dbReference type="PANTHER" id="PTHR34319:SF6">
    <property type="entry name" value="MAJOR EXPORTED PROTEIN"/>
    <property type="match status" value="1"/>
</dbReference>
<reference evidence="1 2" key="1">
    <citation type="submission" date="2019-07" db="EMBL/GenBank/DDBJ databases">
        <title>Genomic Encyclopedia of Archaeal and Bacterial Type Strains, Phase II (KMG-II): from individual species to whole genera.</title>
        <authorList>
            <person name="Goeker M."/>
        </authorList>
    </citation>
    <scope>NUCLEOTIDE SEQUENCE [LARGE SCALE GENOMIC DNA]</scope>
    <source>
        <strain evidence="1 2">ATCC BAA-252</strain>
    </source>
</reference>